<protein>
    <submittedName>
        <fullName evidence="1">Uncharacterized protein</fullName>
    </submittedName>
</protein>
<dbReference type="RefSeq" id="WP_008323516.1">
    <property type="nucleotide sequence ID" value="NZ_AOLK01000015.1"/>
</dbReference>
<dbReference type="AlphaFoldDB" id="M0HPB4"/>
<name>M0HPB4_HALEO</name>
<evidence type="ECO:0000313" key="1">
    <source>
        <dbReference type="EMBL" id="ELZ85527.1"/>
    </source>
</evidence>
<keyword evidence="2" id="KW-1185">Reference proteome</keyword>
<organism evidence="1 2">
    <name type="scientific">Haloferax elongans ATCC BAA-1513</name>
    <dbReference type="NCBI Taxonomy" id="1230453"/>
    <lineage>
        <taxon>Archaea</taxon>
        <taxon>Methanobacteriati</taxon>
        <taxon>Methanobacteriota</taxon>
        <taxon>Stenosarchaea group</taxon>
        <taxon>Halobacteria</taxon>
        <taxon>Halobacteriales</taxon>
        <taxon>Haloferacaceae</taxon>
        <taxon>Haloferax</taxon>
    </lineage>
</organism>
<reference evidence="1 2" key="1">
    <citation type="journal article" date="2014" name="PLoS Genet.">
        <title>Phylogenetically driven sequencing of extremely halophilic archaea reveals strategies for static and dynamic osmo-response.</title>
        <authorList>
            <person name="Becker E.A."/>
            <person name="Seitzer P.M."/>
            <person name="Tritt A."/>
            <person name="Larsen D."/>
            <person name="Krusor M."/>
            <person name="Yao A.I."/>
            <person name="Wu D."/>
            <person name="Madern D."/>
            <person name="Eisen J.A."/>
            <person name="Darling A.E."/>
            <person name="Facciotti M.T."/>
        </authorList>
    </citation>
    <scope>NUCLEOTIDE SEQUENCE [LARGE SCALE GENOMIC DNA]</scope>
    <source>
        <strain evidence="1 2">ATCC BAA-1513</strain>
    </source>
</reference>
<accession>M0HPB4</accession>
<comment type="caution">
    <text evidence="1">The sequence shown here is derived from an EMBL/GenBank/DDBJ whole genome shotgun (WGS) entry which is preliminary data.</text>
</comment>
<sequence length="142" mass="16617">MGTFSLIVPEDEQTIEIGKACYRFHIDHSQYDSDKSPEELRDYRNFKEKMNENERFMVYEKASHTIVDAAEPPIQHVFDEYRDDEFVVHDSEGLSRFVEALEAARENLDSDGGIIDVRDRKIEKCINIILFARENNYGISYS</sequence>
<dbReference type="Proteomes" id="UP000011612">
    <property type="component" value="Unassembled WGS sequence"/>
</dbReference>
<dbReference type="STRING" id="1230453.C453_06918"/>
<proteinExistence type="predicted"/>
<gene>
    <name evidence="1" type="ORF">C453_06918</name>
</gene>
<evidence type="ECO:0000313" key="2">
    <source>
        <dbReference type="Proteomes" id="UP000011612"/>
    </source>
</evidence>
<dbReference type="EMBL" id="AOLK01000015">
    <property type="protein sequence ID" value="ELZ85527.1"/>
    <property type="molecule type" value="Genomic_DNA"/>
</dbReference>